<keyword evidence="1" id="KW-0479">Metal-binding</keyword>
<gene>
    <name evidence="3" type="ORF">AACH10_07985</name>
</gene>
<dbReference type="PROSITE" id="PS50846">
    <property type="entry name" value="HMA_2"/>
    <property type="match status" value="1"/>
</dbReference>
<sequence>MIDLTLPTMTCGHCVRTVTETVQRVDAEARLQIDLPTHRVQIESPKPAAEFVAALTEEGYAPA</sequence>
<evidence type="ECO:0000313" key="3">
    <source>
        <dbReference type="EMBL" id="MEK8050174.1"/>
    </source>
</evidence>
<comment type="caution">
    <text evidence="3">The sequence shown here is derived from an EMBL/GenBank/DDBJ whole genome shotgun (WGS) entry which is preliminary data.</text>
</comment>
<feature type="domain" description="HMA" evidence="2">
    <location>
        <begin position="1"/>
        <end position="63"/>
    </location>
</feature>
<dbReference type="RefSeq" id="WP_341409842.1">
    <property type="nucleotide sequence ID" value="NZ_JBBUTH010000003.1"/>
</dbReference>
<dbReference type="InterPro" id="IPR017969">
    <property type="entry name" value="Heavy-metal-associated_CS"/>
</dbReference>
<dbReference type="InterPro" id="IPR006121">
    <property type="entry name" value="HMA_dom"/>
</dbReference>
<dbReference type="Pfam" id="PF00403">
    <property type="entry name" value="HMA"/>
    <property type="match status" value="1"/>
</dbReference>
<evidence type="ECO:0000259" key="2">
    <source>
        <dbReference type="PROSITE" id="PS50846"/>
    </source>
</evidence>
<dbReference type="CDD" id="cd00371">
    <property type="entry name" value="HMA"/>
    <property type="match status" value="1"/>
</dbReference>
<dbReference type="Proteomes" id="UP001365405">
    <property type="component" value="Unassembled WGS sequence"/>
</dbReference>
<dbReference type="InterPro" id="IPR036163">
    <property type="entry name" value="HMA_dom_sf"/>
</dbReference>
<dbReference type="EMBL" id="JBBUTH010000003">
    <property type="protein sequence ID" value="MEK8050174.1"/>
    <property type="molecule type" value="Genomic_DNA"/>
</dbReference>
<evidence type="ECO:0000313" key="4">
    <source>
        <dbReference type="Proteomes" id="UP001365405"/>
    </source>
</evidence>
<keyword evidence="4" id="KW-1185">Reference proteome</keyword>
<dbReference type="SUPFAM" id="SSF55008">
    <property type="entry name" value="HMA, heavy metal-associated domain"/>
    <property type="match status" value="1"/>
</dbReference>
<organism evidence="3 4">
    <name type="scientific">Pseudaquabacterium inlustre</name>
    <dbReference type="NCBI Taxonomy" id="2984192"/>
    <lineage>
        <taxon>Bacteria</taxon>
        <taxon>Pseudomonadati</taxon>
        <taxon>Pseudomonadota</taxon>
        <taxon>Betaproteobacteria</taxon>
        <taxon>Burkholderiales</taxon>
        <taxon>Sphaerotilaceae</taxon>
        <taxon>Pseudaquabacterium</taxon>
    </lineage>
</organism>
<dbReference type="PROSITE" id="PS01047">
    <property type="entry name" value="HMA_1"/>
    <property type="match status" value="1"/>
</dbReference>
<name>A0ABU9CE67_9BURK</name>
<evidence type="ECO:0000256" key="1">
    <source>
        <dbReference type="ARBA" id="ARBA00022723"/>
    </source>
</evidence>
<proteinExistence type="predicted"/>
<accession>A0ABU9CE67</accession>
<reference evidence="3 4" key="1">
    <citation type="submission" date="2024-04" db="EMBL/GenBank/DDBJ databases">
        <title>Novel species of the genus Ideonella isolated from streams.</title>
        <authorList>
            <person name="Lu H."/>
        </authorList>
    </citation>
    <scope>NUCLEOTIDE SEQUENCE [LARGE SCALE GENOMIC DNA]</scope>
    <source>
        <strain evidence="3 4">DXS22W</strain>
    </source>
</reference>
<dbReference type="Gene3D" id="3.30.70.100">
    <property type="match status" value="1"/>
</dbReference>
<protein>
    <submittedName>
        <fullName evidence="3">Heavy-metal-associated domain-containing protein</fullName>
    </submittedName>
</protein>